<feature type="compositionally biased region" description="Basic and acidic residues" evidence="1">
    <location>
        <begin position="57"/>
        <end position="69"/>
    </location>
</feature>
<comment type="caution">
    <text evidence="2">The sequence shown here is derived from an EMBL/GenBank/DDBJ whole genome shotgun (WGS) entry which is preliminary data.</text>
</comment>
<sequence>MDALRFQSAIPCLKTEPSPNRKSLLQNKERKNNNKENPTSPLAEKRRICSLMLSAGHPDEQSQTKEEKKRGMKATNQLRFVCKESKQRLSSSMKLESKSESCLHLHPLDVLSTLFFREGVGTKLHPPSMITAEKLIMRW</sequence>
<reference evidence="2 3" key="1">
    <citation type="submission" date="2021-06" db="EMBL/GenBank/DDBJ databases">
        <title>Caerostris darwini draft genome.</title>
        <authorList>
            <person name="Kono N."/>
            <person name="Arakawa K."/>
        </authorList>
    </citation>
    <scope>NUCLEOTIDE SEQUENCE [LARGE SCALE GENOMIC DNA]</scope>
</reference>
<dbReference type="AlphaFoldDB" id="A0AAV4QN22"/>
<name>A0AAV4QN22_9ARAC</name>
<feature type="region of interest" description="Disordered" evidence="1">
    <location>
        <begin position="1"/>
        <end position="76"/>
    </location>
</feature>
<organism evidence="2 3">
    <name type="scientific">Caerostris darwini</name>
    <dbReference type="NCBI Taxonomy" id="1538125"/>
    <lineage>
        <taxon>Eukaryota</taxon>
        <taxon>Metazoa</taxon>
        <taxon>Ecdysozoa</taxon>
        <taxon>Arthropoda</taxon>
        <taxon>Chelicerata</taxon>
        <taxon>Arachnida</taxon>
        <taxon>Araneae</taxon>
        <taxon>Araneomorphae</taxon>
        <taxon>Entelegynae</taxon>
        <taxon>Araneoidea</taxon>
        <taxon>Araneidae</taxon>
        <taxon>Caerostris</taxon>
    </lineage>
</organism>
<gene>
    <name evidence="2" type="ORF">CDAR_60281</name>
</gene>
<evidence type="ECO:0000313" key="3">
    <source>
        <dbReference type="Proteomes" id="UP001054837"/>
    </source>
</evidence>
<dbReference type="Proteomes" id="UP001054837">
    <property type="component" value="Unassembled WGS sequence"/>
</dbReference>
<proteinExistence type="predicted"/>
<protein>
    <submittedName>
        <fullName evidence="2">Uncharacterized protein</fullName>
    </submittedName>
</protein>
<evidence type="ECO:0000256" key="1">
    <source>
        <dbReference type="SAM" id="MobiDB-lite"/>
    </source>
</evidence>
<accession>A0AAV4QN22</accession>
<evidence type="ECO:0000313" key="2">
    <source>
        <dbReference type="EMBL" id="GIY09756.1"/>
    </source>
</evidence>
<keyword evidence="3" id="KW-1185">Reference proteome</keyword>
<feature type="compositionally biased region" description="Polar residues" evidence="1">
    <location>
        <begin position="17"/>
        <end position="26"/>
    </location>
</feature>
<dbReference type="EMBL" id="BPLQ01004677">
    <property type="protein sequence ID" value="GIY09756.1"/>
    <property type="molecule type" value="Genomic_DNA"/>
</dbReference>